<dbReference type="RefSeq" id="WP_000036755.1">
    <property type="nucleotide sequence ID" value="NZ_AP018488.1"/>
</dbReference>
<sequence>MSKIVTLFATKREGKSLSVRTRKPKAMTGLRKTNRLTHLDALAYRLGYQLVRGKSVMFRYTATLDHEENKVMNAASPMAVPRVKKMTFTQACDLSKDLFDSREERLKSVSFDGPE</sequence>
<organism evidence="1">
    <name type="scientific">Escherichia coli O157:H7</name>
    <dbReference type="NCBI Taxonomy" id="83334"/>
    <lineage>
        <taxon>Bacteria</taxon>
        <taxon>Pseudomonadati</taxon>
        <taxon>Pseudomonadota</taxon>
        <taxon>Gammaproteobacteria</taxon>
        <taxon>Enterobacterales</taxon>
        <taxon>Enterobacteriaceae</taxon>
        <taxon>Escherichia</taxon>
    </lineage>
</organism>
<proteinExistence type="predicted"/>
<name>C4TIG8_ECO57</name>
<reference evidence="1" key="1">
    <citation type="journal article" date="2009" name="Genome Res.">
        <title>Inference of the impact of insertion sequence (IS) elements on bacterial genome diversification through analysis of small-size structural polymorphisms in Escherichia coli O157 genomes.</title>
        <authorList>
            <person name="Ooka T."/>
            <person name="Ogura Y."/>
            <person name="Asadulghani M."/>
            <person name="Ohnishi M."/>
            <person name="Nakayama K."/>
            <person name="Terajima J."/>
            <person name="Watanabe H."/>
            <person name="Hayashi T."/>
        </authorList>
    </citation>
    <scope>NUCLEOTIDE SEQUENCE</scope>
    <source>
        <strain evidence="1">980938</strain>
    </source>
</reference>
<accession>C4TIG8</accession>
<dbReference type="AlphaFoldDB" id="C4TIG8"/>
<evidence type="ECO:0000313" key="1">
    <source>
        <dbReference type="EMBL" id="BAH79206.1"/>
    </source>
</evidence>
<dbReference type="EMBL" id="AB471557">
    <property type="protein sequence ID" value="BAH79206.1"/>
    <property type="molecule type" value="Genomic_DNA"/>
</dbReference>
<protein>
    <submittedName>
        <fullName evidence="1">Uncharacterized protein</fullName>
    </submittedName>
</protein>